<name>A0A3S5B888_9PLAT</name>
<dbReference type="AlphaFoldDB" id="A0A3S5B888"/>
<evidence type="ECO:0000313" key="2">
    <source>
        <dbReference type="EMBL" id="VEL36702.1"/>
    </source>
</evidence>
<protein>
    <recommendedName>
        <fullName evidence="4">SH3 domain-containing protein</fullName>
    </recommendedName>
</protein>
<comment type="caution">
    <text evidence="2">The sequence shown here is derived from an EMBL/GenBank/DDBJ whole genome shotgun (WGS) entry which is preliminary data.</text>
</comment>
<keyword evidence="3" id="KW-1185">Reference proteome</keyword>
<reference evidence="2" key="1">
    <citation type="submission" date="2018-11" db="EMBL/GenBank/DDBJ databases">
        <authorList>
            <consortium name="Pathogen Informatics"/>
        </authorList>
    </citation>
    <scope>NUCLEOTIDE SEQUENCE</scope>
</reference>
<sequence length="71" mass="7698">MSTVHPRPPVDVGPGWLYGEIEGRLGLLPETYVKPVGESAHSAHTRPNVTIDPFDPFGVHKNQKPSSGIII</sequence>
<dbReference type="EMBL" id="CAAALY010252941">
    <property type="protein sequence ID" value="VEL36702.1"/>
    <property type="molecule type" value="Genomic_DNA"/>
</dbReference>
<evidence type="ECO:0000313" key="3">
    <source>
        <dbReference type="Proteomes" id="UP000784294"/>
    </source>
</evidence>
<dbReference type="Proteomes" id="UP000784294">
    <property type="component" value="Unassembled WGS sequence"/>
</dbReference>
<proteinExistence type="predicted"/>
<evidence type="ECO:0000256" key="1">
    <source>
        <dbReference type="SAM" id="MobiDB-lite"/>
    </source>
</evidence>
<accession>A0A3S5B888</accession>
<feature type="region of interest" description="Disordered" evidence="1">
    <location>
        <begin position="38"/>
        <end position="71"/>
    </location>
</feature>
<organism evidence="2 3">
    <name type="scientific">Protopolystoma xenopodis</name>
    <dbReference type="NCBI Taxonomy" id="117903"/>
    <lineage>
        <taxon>Eukaryota</taxon>
        <taxon>Metazoa</taxon>
        <taxon>Spiralia</taxon>
        <taxon>Lophotrochozoa</taxon>
        <taxon>Platyhelminthes</taxon>
        <taxon>Monogenea</taxon>
        <taxon>Polyopisthocotylea</taxon>
        <taxon>Polystomatidea</taxon>
        <taxon>Polystomatidae</taxon>
        <taxon>Protopolystoma</taxon>
    </lineage>
</organism>
<dbReference type="Gene3D" id="2.30.30.40">
    <property type="entry name" value="SH3 Domains"/>
    <property type="match status" value="1"/>
</dbReference>
<evidence type="ECO:0008006" key="4">
    <source>
        <dbReference type="Google" id="ProtNLM"/>
    </source>
</evidence>
<dbReference type="SUPFAM" id="SSF50044">
    <property type="entry name" value="SH3-domain"/>
    <property type="match status" value="1"/>
</dbReference>
<gene>
    <name evidence="2" type="ORF">PXEA_LOCUS30142</name>
</gene>
<dbReference type="OrthoDB" id="312459at2759"/>
<dbReference type="InterPro" id="IPR036028">
    <property type="entry name" value="SH3-like_dom_sf"/>
</dbReference>